<dbReference type="PANTHER" id="PTHR33164">
    <property type="entry name" value="TRANSCRIPTIONAL REGULATOR, MARR FAMILY"/>
    <property type="match status" value="1"/>
</dbReference>
<dbReference type="InterPro" id="IPR036388">
    <property type="entry name" value="WH-like_DNA-bd_sf"/>
</dbReference>
<dbReference type="SUPFAM" id="SSF46785">
    <property type="entry name" value="Winged helix' DNA-binding domain"/>
    <property type="match status" value="1"/>
</dbReference>
<sequence>MAGSSDDIGVVSQRIGYNLRRAAAVFSAEFTHAVEGTGMRQILVGILSVVAANPGVNQGTAGRLLGIKPANMVAFITELTDAGLIMRDIDPIDRRAFTLTVTPRGAALLDDCSQRLDSHEDELLTGFTDFEKATFLDFLSRVTRSAGPVRPKAPAVRGGPVRPCDTSSAQSR</sequence>
<evidence type="ECO:0000256" key="1">
    <source>
        <dbReference type="SAM" id="MobiDB-lite"/>
    </source>
</evidence>
<dbReference type="Gene3D" id="1.10.10.10">
    <property type="entry name" value="Winged helix-like DNA-binding domain superfamily/Winged helix DNA-binding domain"/>
    <property type="match status" value="1"/>
</dbReference>
<evidence type="ECO:0000259" key="2">
    <source>
        <dbReference type="PROSITE" id="PS50995"/>
    </source>
</evidence>
<name>A0ABW4NCL9_9SPHN</name>
<gene>
    <name evidence="3" type="ORF">ACFSC3_09930</name>
</gene>
<dbReference type="EMBL" id="JBHUFC010000003">
    <property type="protein sequence ID" value="MFD1787893.1"/>
    <property type="molecule type" value="Genomic_DNA"/>
</dbReference>
<protein>
    <submittedName>
        <fullName evidence="3">MarR family winged helix-turn-helix transcriptional regulator</fullName>
    </submittedName>
</protein>
<comment type="caution">
    <text evidence="3">The sequence shown here is derived from an EMBL/GenBank/DDBJ whole genome shotgun (WGS) entry which is preliminary data.</text>
</comment>
<organism evidence="3 4">
    <name type="scientific">Sphingomonas floccifaciens</name>
    <dbReference type="NCBI Taxonomy" id="1844115"/>
    <lineage>
        <taxon>Bacteria</taxon>
        <taxon>Pseudomonadati</taxon>
        <taxon>Pseudomonadota</taxon>
        <taxon>Alphaproteobacteria</taxon>
        <taxon>Sphingomonadales</taxon>
        <taxon>Sphingomonadaceae</taxon>
        <taxon>Sphingomonas</taxon>
    </lineage>
</organism>
<keyword evidence="4" id="KW-1185">Reference proteome</keyword>
<reference evidence="4" key="1">
    <citation type="journal article" date="2019" name="Int. J. Syst. Evol. Microbiol.">
        <title>The Global Catalogue of Microorganisms (GCM) 10K type strain sequencing project: providing services to taxonomists for standard genome sequencing and annotation.</title>
        <authorList>
            <consortium name="The Broad Institute Genomics Platform"/>
            <consortium name="The Broad Institute Genome Sequencing Center for Infectious Disease"/>
            <person name="Wu L."/>
            <person name="Ma J."/>
        </authorList>
    </citation>
    <scope>NUCLEOTIDE SEQUENCE [LARGE SCALE GENOMIC DNA]</scope>
    <source>
        <strain evidence="4">Q85</strain>
    </source>
</reference>
<evidence type="ECO:0000313" key="3">
    <source>
        <dbReference type="EMBL" id="MFD1787893.1"/>
    </source>
</evidence>
<feature type="domain" description="HTH marR-type" evidence="2">
    <location>
        <begin position="12"/>
        <end position="144"/>
    </location>
</feature>
<dbReference type="SMART" id="SM00347">
    <property type="entry name" value="HTH_MARR"/>
    <property type="match status" value="1"/>
</dbReference>
<evidence type="ECO:0000313" key="4">
    <source>
        <dbReference type="Proteomes" id="UP001597283"/>
    </source>
</evidence>
<dbReference type="InterPro" id="IPR000835">
    <property type="entry name" value="HTH_MarR-typ"/>
</dbReference>
<dbReference type="InterPro" id="IPR039422">
    <property type="entry name" value="MarR/SlyA-like"/>
</dbReference>
<dbReference type="Proteomes" id="UP001597283">
    <property type="component" value="Unassembled WGS sequence"/>
</dbReference>
<accession>A0ABW4NCL9</accession>
<dbReference type="PANTHER" id="PTHR33164:SF43">
    <property type="entry name" value="HTH-TYPE TRANSCRIPTIONAL REPRESSOR YETL"/>
    <property type="match status" value="1"/>
</dbReference>
<dbReference type="InterPro" id="IPR036390">
    <property type="entry name" value="WH_DNA-bd_sf"/>
</dbReference>
<proteinExistence type="predicted"/>
<feature type="region of interest" description="Disordered" evidence="1">
    <location>
        <begin position="148"/>
        <end position="172"/>
    </location>
</feature>
<dbReference type="PROSITE" id="PS50995">
    <property type="entry name" value="HTH_MARR_2"/>
    <property type="match status" value="1"/>
</dbReference>